<organism evidence="11 12">
    <name type="scientific">Bifidobacterium stellenboschense</name>
    <dbReference type="NCBI Taxonomy" id="762211"/>
    <lineage>
        <taxon>Bacteria</taxon>
        <taxon>Bacillati</taxon>
        <taxon>Actinomycetota</taxon>
        <taxon>Actinomycetes</taxon>
        <taxon>Bifidobacteriales</taxon>
        <taxon>Bifidobacteriaceae</taxon>
        <taxon>Bifidobacterium</taxon>
    </lineage>
</organism>
<keyword evidence="7 10" id="KW-0238">DNA-binding</keyword>
<evidence type="ECO:0000256" key="9">
    <source>
        <dbReference type="ARBA" id="ARBA00038592"/>
    </source>
</evidence>
<dbReference type="GO" id="GO:0016787">
    <property type="term" value="F:hydrolase activity"/>
    <property type="evidence" value="ECO:0007669"/>
    <property type="project" value="UniProtKB-KW"/>
</dbReference>
<dbReference type="InterPro" id="IPR042206">
    <property type="entry name" value="CRISPR-assoc_Cas1_C"/>
</dbReference>
<dbReference type="Gene3D" id="3.100.10.20">
    <property type="entry name" value="CRISPR-associated endonuclease Cas1, N-terminal domain"/>
    <property type="match status" value="1"/>
</dbReference>
<sequence length="343" mass="38995">MKQLLNTLYVTSEDAYLSLKNDNVVVQQNDSTIGQIPLRSLEGIMSFSYKGASPALMGKCAEFGVGLSFFSPRGRYYCSVLGEKSRNVLLRREQFRFADDESMALSYARSFIIGKIYNCRWVLERTKRDHALRVNGERITAQSERLRQALSGVRDCMSIEELRGIEGLAAKDYFYAFDDLILRSKDDFFFQERSRRPPMDRMNALLSFVYSLLTNDCLAGLQGVGLDPYVGFLHVDRPGRASLALDLMEEFRPVIADRFSLTLVNTGAIKPSQFEVRENGGVFLSDSGRKTVLAAWQKRKQETITHPFLGEKIQWGLVPYVQSLLLARAVRGDLDAYPPFMWK</sequence>
<keyword evidence="6 10" id="KW-0051">Antiviral defense</keyword>
<evidence type="ECO:0000256" key="1">
    <source>
        <dbReference type="ARBA" id="ARBA00022722"/>
    </source>
</evidence>
<dbReference type="PANTHER" id="PTHR34353:SF2">
    <property type="entry name" value="CRISPR-ASSOCIATED ENDONUCLEASE CAS1 1"/>
    <property type="match status" value="1"/>
</dbReference>
<dbReference type="PANTHER" id="PTHR34353">
    <property type="entry name" value="CRISPR-ASSOCIATED ENDONUCLEASE CAS1 1"/>
    <property type="match status" value="1"/>
</dbReference>
<keyword evidence="4 10" id="KW-0378">Hydrolase</keyword>
<evidence type="ECO:0000313" key="11">
    <source>
        <dbReference type="EMBL" id="KFI99086.1"/>
    </source>
</evidence>
<dbReference type="InterPro" id="IPR050646">
    <property type="entry name" value="Cas1"/>
</dbReference>
<dbReference type="OrthoDB" id="1550386at2"/>
<name>A0A087DU86_9BIFI</name>
<protein>
    <recommendedName>
        <fullName evidence="10">CRISPR-associated endonuclease Cas1</fullName>
        <ecNumber evidence="10">3.1.-.-</ecNumber>
    </recommendedName>
</protein>
<dbReference type="GO" id="GO:0046872">
    <property type="term" value="F:metal ion binding"/>
    <property type="evidence" value="ECO:0007669"/>
    <property type="project" value="UniProtKB-UniRule"/>
</dbReference>
<keyword evidence="12" id="KW-1185">Reference proteome</keyword>
<keyword evidence="2 10" id="KW-0479">Metal-binding</keyword>
<evidence type="ECO:0000256" key="8">
    <source>
        <dbReference type="ARBA" id="ARBA00023211"/>
    </source>
</evidence>
<dbReference type="InterPro" id="IPR002729">
    <property type="entry name" value="CRISPR-assoc_Cas1"/>
</dbReference>
<accession>A0A087DU86</accession>
<dbReference type="GO" id="GO:0043571">
    <property type="term" value="P:maintenance of CRISPR repeat elements"/>
    <property type="evidence" value="ECO:0007669"/>
    <property type="project" value="UniProtKB-UniRule"/>
</dbReference>
<feature type="binding site" evidence="10">
    <location>
        <position position="234"/>
    </location>
    <ligand>
        <name>Mn(2+)</name>
        <dbReference type="ChEBI" id="CHEBI:29035"/>
    </ligand>
</feature>
<dbReference type="CDD" id="cd09721">
    <property type="entry name" value="Cas1_I-C"/>
    <property type="match status" value="1"/>
</dbReference>
<dbReference type="AlphaFoldDB" id="A0A087DU86"/>
<dbReference type="GO" id="GO:0004520">
    <property type="term" value="F:DNA endonuclease activity"/>
    <property type="evidence" value="ECO:0007669"/>
    <property type="project" value="InterPro"/>
</dbReference>
<dbReference type="GO" id="GO:0051607">
    <property type="term" value="P:defense response to virus"/>
    <property type="evidence" value="ECO:0007669"/>
    <property type="project" value="UniProtKB-UniRule"/>
</dbReference>
<dbReference type="eggNOG" id="COG1518">
    <property type="taxonomic scope" value="Bacteria"/>
</dbReference>
<comment type="caution">
    <text evidence="11">The sequence shown here is derived from an EMBL/GenBank/DDBJ whole genome shotgun (WGS) entry which is preliminary data.</text>
</comment>
<evidence type="ECO:0000256" key="5">
    <source>
        <dbReference type="ARBA" id="ARBA00022842"/>
    </source>
</evidence>
<reference evidence="11 12" key="1">
    <citation type="submission" date="2014-03" db="EMBL/GenBank/DDBJ databases">
        <title>Genomics of Bifidobacteria.</title>
        <authorList>
            <person name="Ventura M."/>
            <person name="Milani C."/>
            <person name="Lugli G.A."/>
        </authorList>
    </citation>
    <scope>NUCLEOTIDE SEQUENCE [LARGE SCALE GENOMIC DNA]</scope>
    <source>
        <strain evidence="11 12">DSM 23968</strain>
    </source>
</reference>
<dbReference type="EC" id="3.1.-.-" evidence="10"/>
<dbReference type="HAMAP" id="MF_01470">
    <property type="entry name" value="Cas1"/>
    <property type="match status" value="1"/>
</dbReference>
<dbReference type="InterPro" id="IPR019856">
    <property type="entry name" value="CRISPR-assoc_Cas1_DVULG"/>
</dbReference>
<evidence type="ECO:0000256" key="2">
    <source>
        <dbReference type="ARBA" id="ARBA00022723"/>
    </source>
</evidence>
<dbReference type="Pfam" id="PF01867">
    <property type="entry name" value="Cas_Cas1"/>
    <property type="match status" value="1"/>
</dbReference>
<dbReference type="GO" id="GO:0003677">
    <property type="term" value="F:DNA binding"/>
    <property type="evidence" value="ECO:0007669"/>
    <property type="project" value="UniProtKB-KW"/>
</dbReference>
<comment type="similarity">
    <text evidence="10">Belongs to the CRISPR-associated endonuclease Cas1 family.</text>
</comment>
<dbReference type="InterPro" id="IPR042211">
    <property type="entry name" value="CRISPR-assoc_Cas1_N"/>
</dbReference>
<dbReference type="STRING" id="762211.BSTEL_1364"/>
<feature type="binding site" evidence="10">
    <location>
        <position position="249"/>
    </location>
    <ligand>
        <name>Mn(2+)</name>
        <dbReference type="ChEBI" id="CHEBI:29035"/>
    </ligand>
</feature>
<keyword evidence="8 10" id="KW-0464">Manganese</keyword>
<keyword evidence="5 10" id="KW-0460">Magnesium</keyword>
<dbReference type="NCBIfam" id="TIGR00287">
    <property type="entry name" value="cas1"/>
    <property type="match status" value="1"/>
</dbReference>
<feature type="binding site" evidence="10">
    <location>
        <position position="166"/>
    </location>
    <ligand>
        <name>Mn(2+)</name>
        <dbReference type="ChEBI" id="CHEBI:29035"/>
    </ligand>
</feature>
<evidence type="ECO:0000256" key="7">
    <source>
        <dbReference type="ARBA" id="ARBA00023125"/>
    </source>
</evidence>
<dbReference type="NCBIfam" id="TIGR03640">
    <property type="entry name" value="cas1_DVULG"/>
    <property type="match status" value="1"/>
</dbReference>
<evidence type="ECO:0000256" key="3">
    <source>
        <dbReference type="ARBA" id="ARBA00022759"/>
    </source>
</evidence>
<dbReference type="EMBL" id="JGZP01000006">
    <property type="protein sequence ID" value="KFI99086.1"/>
    <property type="molecule type" value="Genomic_DNA"/>
</dbReference>
<proteinExistence type="inferred from homology"/>
<evidence type="ECO:0000313" key="12">
    <source>
        <dbReference type="Proteomes" id="UP000029004"/>
    </source>
</evidence>
<comment type="cofactor">
    <cofactor evidence="10">
        <name>Mg(2+)</name>
        <dbReference type="ChEBI" id="CHEBI:18420"/>
    </cofactor>
    <cofactor evidence="10">
        <name>Mn(2+)</name>
        <dbReference type="ChEBI" id="CHEBI:29035"/>
    </cofactor>
</comment>
<dbReference type="RefSeq" id="WP_034526783.1">
    <property type="nucleotide sequence ID" value="NZ_JGZP01000006.1"/>
</dbReference>
<evidence type="ECO:0000256" key="4">
    <source>
        <dbReference type="ARBA" id="ARBA00022801"/>
    </source>
</evidence>
<keyword evidence="1 10" id="KW-0540">Nuclease</keyword>
<comment type="subunit">
    <text evidence="9 10">Homodimer, forms a heterotetramer with a Cas2 homodimer.</text>
</comment>
<gene>
    <name evidence="10" type="primary">cas1</name>
    <name evidence="11" type="ORF">BSTEL_1364</name>
</gene>
<evidence type="ECO:0000256" key="6">
    <source>
        <dbReference type="ARBA" id="ARBA00023118"/>
    </source>
</evidence>
<evidence type="ECO:0000256" key="10">
    <source>
        <dbReference type="HAMAP-Rule" id="MF_01470"/>
    </source>
</evidence>
<dbReference type="Proteomes" id="UP000029004">
    <property type="component" value="Unassembled WGS sequence"/>
</dbReference>
<keyword evidence="3 10" id="KW-0255">Endonuclease</keyword>
<comment type="function">
    <text evidence="10">CRISPR (clustered regularly interspaced short palindromic repeat), is an adaptive immune system that provides protection against mobile genetic elements (viruses, transposable elements and conjugative plasmids). CRISPR clusters contain spacers, sequences complementary to antecedent mobile elements, and target invading nucleic acids. CRISPR clusters are transcribed and processed into CRISPR RNA (crRNA). Acts as a dsDNA endonuclease. Involved in the integration of spacer DNA into the CRISPR cassette.</text>
</comment>
<dbReference type="Gene3D" id="1.20.120.920">
    <property type="entry name" value="CRISPR-associated endonuclease Cas1, C-terminal domain"/>
    <property type="match status" value="1"/>
</dbReference>